<feature type="region of interest" description="Disordered" evidence="2">
    <location>
        <begin position="1"/>
        <end position="77"/>
    </location>
</feature>
<dbReference type="AlphaFoldDB" id="A0A2T0TNW4"/>
<gene>
    <name evidence="3" type="ORF">CLV58_101387</name>
</gene>
<dbReference type="EMBL" id="PVTE01000001">
    <property type="protein sequence ID" value="PRY47319.1"/>
    <property type="molecule type" value="Genomic_DNA"/>
</dbReference>
<comment type="caution">
    <text evidence="3">The sequence shown here is derived from an EMBL/GenBank/DDBJ whole genome shotgun (WGS) entry which is preliminary data.</text>
</comment>
<organism evidence="3 4">
    <name type="scientific">Spirosoma oryzae</name>
    <dbReference type="NCBI Taxonomy" id="1469603"/>
    <lineage>
        <taxon>Bacteria</taxon>
        <taxon>Pseudomonadati</taxon>
        <taxon>Bacteroidota</taxon>
        <taxon>Cytophagia</taxon>
        <taxon>Cytophagales</taxon>
        <taxon>Cytophagaceae</taxon>
        <taxon>Spirosoma</taxon>
    </lineage>
</organism>
<accession>A0A2T0TNW4</accession>
<protein>
    <submittedName>
        <fullName evidence="3">Uncharacterized protein</fullName>
    </submittedName>
</protein>
<reference evidence="3 4" key="1">
    <citation type="submission" date="2018-03" db="EMBL/GenBank/DDBJ databases">
        <title>Genomic Encyclopedia of Archaeal and Bacterial Type Strains, Phase II (KMG-II): from individual species to whole genera.</title>
        <authorList>
            <person name="Goeker M."/>
        </authorList>
    </citation>
    <scope>NUCLEOTIDE SEQUENCE [LARGE SCALE GENOMIC DNA]</scope>
    <source>
        <strain evidence="3 4">DSM 28354</strain>
    </source>
</reference>
<feature type="compositionally biased region" description="Low complexity" evidence="2">
    <location>
        <begin position="23"/>
        <end position="36"/>
    </location>
</feature>
<evidence type="ECO:0000256" key="2">
    <source>
        <dbReference type="SAM" id="MobiDB-lite"/>
    </source>
</evidence>
<evidence type="ECO:0000313" key="4">
    <source>
        <dbReference type="Proteomes" id="UP000238375"/>
    </source>
</evidence>
<keyword evidence="4" id="KW-1185">Reference proteome</keyword>
<feature type="compositionally biased region" description="Polar residues" evidence="2">
    <location>
        <begin position="60"/>
        <end position="71"/>
    </location>
</feature>
<dbReference type="RefSeq" id="WP_106136051.1">
    <property type="nucleotide sequence ID" value="NZ_PVTE01000001.1"/>
</dbReference>
<name>A0A2T0TNW4_9BACT</name>
<keyword evidence="1" id="KW-0175">Coiled coil</keyword>
<proteinExistence type="predicted"/>
<feature type="compositionally biased region" description="Low complexity" evidence="2">
    <location>
        <begin position="50"/>
        <end position="59"/>
    </location>
</feature>
<feature type="coiled-coil region" evidence="1">
    <location>
        <begin position="166"/>
        <end position="200"/>
    </location>
</feature>
<evidence type="ECO:0000256" key="1">
    <source>
        <dbReference type="SAM" id="Coils"/>
    </source>
</evidence>
<evidence type="ECO:0000313" key="3">
    <source>
        <dbReference type="EMBL" id="PRY47319.1"/>
    </source>
</evidence>
<sequence>MSDQESSLGNRILRFFIKEEDPASTATGTPPTTSAAPPRPAPTEAPAPTPASAASTASSQTGRSNSASPGSGNLDPKFAEHLANVLAQNNPPGPDYFEFRETLKSLTNLGLPEDKQFQAAWASFKALGGPADIGVLTRTANQYVAALQKDRDGFTRSVDAALTERVGGLENEQQRLQAENDALTRQVQEIEQKRAANTERLQAITGEMSEQGAKIRQNQQNYETTYAHFVEQINDDIRKLTQYLKL</sequence>
<dbReference type="Proteomes" id="UP000238375">
    <property type="component" value="Unassembled WGS sequence"/>
</dbReference>
<dbReference type="OrthoDB" id="1160770at2"/>
<feature type="compositionally biased region" description="Pro residues" evidence="2">
    <location>
        <begin position="37"/>
        <end position="49"/>
    </location>
</feature>